<evidence type="ECO:0000259" key="2">
    <source>
        <dbReference type="Pfam" id="PF07331"/>
    </source>
</evidence>
<evidence type="ECO:0000256" key="1">
    <source>
        <dbReference type="SAM" id="Phobius"/>
    </source>
</evidence>
<name>A0A4R6PT50_NOCIG</name>
<protein>
    <submittedName>
        <fullName evidence="3">Putative tricarboxylic transport membrane protein</fullName>
    </submittedName>
</protein>
<evidence type="ECO:0000313" key="4">
    <source>
        <dbReference type="Proteomes" id="UP000295087"/>
    </source>
</evidence>
<keyword evidence="1" id="KW-0812">Transmembrane</keyword>
<evidence type="ECO:0000313" key="3">
    <source>
        <dbReference type="EMBL" id="TDP41938.1"/>
    </source>
</evidence>
<feature type="transmembrane region" description="Helical" evidence="1">
    <location>
        <begin position="118"/>
        <end position="140"/>
    </location>
</feature>
<dbReference type="InterPro" id="IPR009936">
    <property type="entry name" value="DUF1468"/>
</dbReference>
<dbReference type="AlphaFoldDB" id="A0A4R6PT50"/>
<sequence>MPLLLVALAAFLFAGIADMEVADESELFGPKTVPLLAAVLCLVFAVLLAVSVIRRPEVPLDENGRPIIGLSSNWRGTGITFASLVMFAVLLLPAGWIIAGAVTFWGVTIGLGSRRYGLNILVGLALSSTIQLVFGGLLGISLPPGVMGLF</sequence>
<keyword evidence="1" id="KW-0472">Membrane</keyword>
<dbReference type="Proteomes" id="UP000295087">
    <property type="component" value="Unassembled WGS sequence"/>
</dbReference>
<reference evidence="3 4" key="1">
    <citation type="submission" date="2019-03" db="EMBL/GenBank/DDBJ databases">
        <title>Genomic Encyclopedia of Type Strains, Phase IV (KMG-IV): sequencing the most valuable type-strain genomes for metagenomic binning, comparative biology and taxonomic classification.</title>
        <authorList>
            <person name="Goeker M."/>
        </authorList>
    </citation>
    <scope>NUCLEOTIDE SEQUENCE [LARGE SCALE GENOMIC DNA]</scope>
    <source>
        <strain evidence="3 4">DSM 44496</strain>
    </source>
</reference>
<dbReference type="Pfam" id="PF07331">
    <property type="entry name" value="TctB"/>
    <property type="match status" value="1"/>
</dbReference>
<feature type="domain" description="DUF1468" evidence="2">
    <location>
        <begin position="3"/>
        <end position="143"/>
    </location>
</feature>
<feature type="transmembrane region" description="Helical" evidence="1">
    <location>
        <begin position="74"/>
        <end position="98"/>
    </location>
</feature>
<keyword evidence="1" id="KW-1133">Transmembrane helix</keyword>
<proteinExistence type="predicted"/>
<organism evidence="3 4">
    <name type="scientific">Nocardia ignorata</name>
    <dbReference type="NCBI Taxonomy" id="145285"/>
    <lineage>
        <taxon>Bacteria</taxon>
        <taxon>Bacillati</taxon>
        <taxon>Actinomycetota</taxon>
        <taxon>Actinomycetes</taxon>
        <taxon>Mycobacteriales</taxon>
        <taxon>Nocardiaceae</taxon>
        <taxon>Nocardia</taxon>
    </lineage>
</organism>
<keyword evidence="4" id="KW-1185">Reference proteome</keyword>
<gene>
    <name evidence="3" type="ORF">DFR75_1011043</name>
</gene>
<dbReference type="EMBL" id="SNXK01000001">
    <property type="protein sequence ID" value="TDP41938.1"/>
    <property type="molecule type" value="Genomic_DNA"/>
</dbReference>
<feature type="transmembrane region" description="Helical" evidence="1">
    <location>
        <begin position="35"/>
        <end position="53"/>
    </location>
</feature>
<comment type="caution">
    <text evidence="3">The sequence shown here is derived from an EMBL/GenBank/DDBJ whole genome shotgun (WGS) entry which is preliminary data.</text>
</comment>
<accession>A0A4R6PT50</accession>